<dbReference type="InterPro" id="IPR034737">
    <property type="entry name" value="TCTP"/>
</dbReference>
<dbReference type="GO" id="GO:0005737">
    <property type="term" value="C:cytoplasm"/>
    <property type="evidence" value="ECO:0007669"/>
    <property type="project" value="TreeGrafter"/>
</dbReference>
<dbReference type="AlphaFoldDB" id="A0A7S0Y7F1"/>
<evidence type="ECO:0000256" key="1">
    <source>
        <dbReference type="PROSITE-ProRule" id="PRU01133"/>
    </source>
</evidence>
<feature type="domain" description="TCTP" evidence="2">
    <location>
        <begin position="38"/>
        <end position="212"/>
    </location>
</feature>
<dbReference type="PRINTS" id="PR01653">
    <property type="entry name" value="TCTPROTEIN"/>
</dbReference>
<dbReference type="PANTHER" id="PTHR11991">
    <property type="entry name" value="TRANSLATIONALLY CONTROLLED TUMOR PROTEIN-RELATED"/>
    <property type="match status" value="1"/>
</dbReference>
<dbReference type="Gene3D" id="2.170.150.10">
    <property type="entry name" value="Metal Binding Protein, Guanine Nucleotide Exchange Factor, Chain A"/>
    <property type="match status" value="1"/>
</dbReference>
<dbReference type="InterPro" id="IPR011057">
    <property type="entry name" value="Mss4-like_sf"/>
</dbReference>
<dbReference type="InterPro" id="IPR018105">
    <property type="entry name" value="Translational_control_tumour_p"/>
</dbReference>
<name>A0A7S0Y7F1_HEMAN</name>
<evidence type="ECO:0000313" key="3">
    <source>
        <dbReference type="EMBL" id="CAD8755302.1"/>
    </source>
</evidence>
<proteinExistence type="inferred from homology"/>
<dbReference type="Pfam" id="PF00838">
    <property type="entry name" value="TCTP"/>
    <property type="match status" value="1"/>
</dbReference>
<evidence type="ECO:0000259" key="2">
    <source>
        <dbReference type="PROSITE" id="PS51797"/>
    </source>
</evidence>
<protein>
    <recommendedName>
        <fullName evidence="2">TCTP domain-containing protein</fullName>
    </recommendedName>
</protein>
<gene>
    <name evidence="3" type="ORF">HAND1043_LOCUS21810</name>
</gene>
<reference evidence="3" key="1">
    <citation type="submission" date="2021-01" db="EMBL/GenBank/DDBJ databases">
        <authorList>
            <person name="Corre E."/>
            <person name="Pelletier E."/>
            <person name="Niang G."/>
            <person name="Scheremetjew M."/>
            <person name="Finn R."/>
            <person name="Kale V."/>
            <person name="Holt S."/>
            <person name="Cochrane G."/>
            <person name="Meng A."/>
            <person name="Brown T."/>
            <person name="Cohen L."/>
        </authorList>
    </citation>
    <scope>NUCLEOTIDE SEQUENCE</scope>
    <source>
        <strain evidence="3">CCMP441</strain>
    </source>
</reference>
<accession>A0A7S0Y7F1</accession>
<dbReference type="EMBL" id="HBFK01036037">
    <property type="protein sequence ID" value="CAD8755302.1"/>
    <property type="molecule type" value="Transcribed_RNA"/>
</dbReference>
<dbReference type="GO" id="GO:0005509">
    <property type="term" value="F:calcium ion binding"/>
    <property type="evidence" value="ECO:0007669"/>
    <property type="project" value="TreeGrafter"/>
</dbReference>
<comment type="similarity">
    <text evidence="1">Belongs to the TCTP family.</text>
</comment>
<dbReference type="InterPro" id="IPR011323">
    <property type="entry name" value="Mss4/transl-control_tumour"/>
</dbReference>
<sequence>MALSPGLALGGESSALLGRIRPTPKDSRAPVMRLRGGMLIYKDIVSGDEMMSDSFPIEEIDDVMLKVTTKSVVKGAVEVDIGANAAAGDGEAGAAEDEGVDDTAVKVNDVVDAFNLQSMGAFDKKGILSWVKGYLKAIKERLDKDDPDRSAVFQEKSQKWVKDVLLKSPDDFEFYSGPSFNTEGALAMMVYEGENLAPHCYLFKDGLQEEKC</sequence>
<dbReference type="PANTHER" id="PTHR11991:SF0">
    <property type="entry name" value="TRANSLATIONALLY-CONTROLLED TUMOR PROTEIN"/>
    <property type="match status" value="1"/>
</dbReference>
<organism evidence="3">
    <name type="scientific">Hemiselmis andersenii</name>
    <name type="common">Cryptophyte alga</name>
    <dbReference type="NCBI Taxonomy" id="464988"/>
    <lineage>
        <taxon>Eukaryota</taxon>
        <taxon>Cryptophyceae</taxon>
        <taxon>Cryptomonadales</taxon>
        <taxon>Hemiselmidaceae</taxon>
        <taxon>Hemiselmis</taxon>
    </lineage>
</organism>
<dbReference type="PROSITE" id="PS51797">
    <property type="entry name" value="TCTP_3"/>
    <property type="match status" value="1"/>
</dbReference>
<dbReference type="SUPFAM" id="SSF51316">
    <property type="entry name" value="Mss4-like"/>
    <property type="match status" value="1"/>
</dbReference>